<comment type="caution">
    <text evidence="9">The sequence shown here is derived from an EMBL/GenBank/DDBJ whole genome shotgun (WGS) entry which is preliminary data.</text>
</comment>
<accession>A0ABU6R026</accession>
<dbReference type="InterPro" id="IPR001005">
    <property type="entry name" value="SANT/Myb"/>
</dbReference>
<keyword evidence="4" id="KW-0238">DNA-binding</keyword>
<keyword evidence="5" id="KW-0804">Transcription</keyword>
<keyword evidence="3" id="KW-0805">Transcription regulation</keyword>
<dbReference type="EMBL" id="JASCZI010004358">
    <property type="protein sequence ID" value="MED6117111.1"/>
    <property type="molecule type" value="Genomic_DNA"/>
</dbReference>
<keyword evidence="10" id="KW-1185">Reference proteome</keyword>
<dbReference type="PANTHER" id="PTHR47997">
    <property type="entry name" value="MYB DOMAIN PROTEIN 55"/>
    <property type="match status" value="1"/>
</dbReference>
<dbReference type="PANTHER" id="PTHR47997:SF75">
    <property type="entry name" value="MYB DOMAIN PROTEIN 55"/>
    <property type="match status" value="1"/>
</dbReference>
<evidence type="ECO:0000313" key="9">
    <source>
        <dbReference type="EMBL" id="MED6117111.1"/>
    </source>
</evidence>
<proteinExistence type="predicted"/>
<dbReference type="InterPro" id="IPR009057">
    <property type="entry name" value="Homeodomain-like_sf"/>
</dbReference>
<evidence type="ECO:0000256" key="1">
    <source>
        <dbReference type="ARBA" id="ARBA00004123"/>
    </source>
</evidence>
<dbReference type="Proteomes" id="UP001341840">
    <property type="component" value="Unassembled WGS sequence"/>
</dbReference>
<reference evidence="9 10" key="1">
    <citation type="journal article" date="2023" name="Plants (Basel)">
        <title>Bridging the Gap: Combining Genomics and Transcriptomics Approaches to Understand Stylosanthes scabra, an Orphan Legume from the Brazilian Caatinga.</title>
        <authorList>
            <person name="Ferreira-Neto J.R.C."/>
            <person name="da Silva M.D."/>
            <person name="Binneck E."/>
            <person name="de Melo N.F."/>
            <person name="da Silva R.H."/>
            <person name="de Melo A.L.T.M."/>
            <person name="Pandolfi V."/>
            <person name="Bustamante F.O."/>
            <person name="Brasileiro-Vidal A.C."/>
            <person name="Benko-Iseppon A.M."/>
        </authorList>
    </citation>
    <scope>NUCLEOTIDE SEQUENCE [LARGE SCALE GENOMIC DNA]</scope>
    <source>
        <tissue evidence="9">Leaves</tissue>
    </source>
</reference>
<evidence type="ECO:0000256" key="7">
    <source>
        <dbReference type="SAM" id="MobiDB-lite"/>
    </source>
</evidence>
<evidence type="ECO:0000256" key="2">
    <source>
        <dbReference type="ARBA" id="ARBA00022737"/>
    </source>
</evidence>
<name>A0ABU6R026_9FABA</name>
<evidence type="ECO:0000256" key="5">
    <source>
        <dbReference type="ARBA" id="ARBA00023163"/>
    </source>
</evidence>
<dbReference type="InterPro" id="IPR051953">
    <property type="entry name" value="Plant_SW-associated_TFs"/>
</dbReference>
<comment type="subcellular location">
    <subcellularLocation>
        <location evidence="1">Nucleus</location>
    </subcellularLocation>
</comment>
<evidence type="ECO:0000259" key="8">
    <source>
        <dbReference type="PROSITE" id="PS51294"/>
    </source>
</evidence>
<keyword evidence="6" id="KW-0539">Nucleus</keyword>
<dbReference type="InterPro" id="IPR017930">
    <property type="entry name" value="Myb_dom"/>
</dbReference>
<evidence type="ECO:0000256" key="6">
    <source>
        <dbReference type="ARBA" id="ARBA00023242"/>
    </source>
</evidence>
<evidence type="ECO:0000256" key="3">
    <source>
        <dbReference type="ARBA" id="ARBA00023015"/>
    </source>
</evidence>
<gene>
    <name evidence="9" type="ORF">PIB30_106872</name>
</gene>
<dbReference type="PROSITE" id="PS51294">
    <property type="entry name" value="HTH_MYB"/>
    <property type="match status" value="1"/>
</dbReference>
<sequence>MGLGGWGVMVEHQVGGGWKKGLWTSEEDRLLIEYVKICGEGLKRNGKSCILIWVNYLRPDLKRGQKPPLEAAAFQQQQQLKLQQQLQQQQQIQQEEQIQFNLGMRGIMMNLLEMENHNNDHRVPSMSQDIAAAAATTTTTANSMYQQQSSTEEEHGFFYYPMIINNNGSNNENNYSPAETTESASSEEIL</sequence>
<feature type="region of interest" description="Disordered" evidence="7">
    <location>
        <begin position="170"/>
        <end position="190"/>
    </location>
</feature>
<dbReference type="CDD" id="cd00167">
    <property type="entry name" value="SANT"/>
    <property type="match status" value="1"/>
</dbReference>
<evidence type="ECO:0000313" key="10">
    <source>
        <dbReference type="Proteomes" id="UP001341840"/>
    </source>
</evidence>
<keyword evidence="2" id="KW-0677">Repeat</keyword>
<organism evidence="9 10">
    <name type="scientific">Stylosanthes scabra</name>
    <dbReference type="NCBI Taxonomy" id="79078"/>
    <lineage>
        <taxon>Eukaryota</taxon>
        <taxon>Viridiplantae</taxon>
        <taxon>Streptophyta</taxon>
        <taxon>Embryophyta</taxon>
        <taxon>Tracheophyta</taxon>
        <taxon>Spermatophyta</taxon>
        <taxon>Magnoliopsida</taxon>
        <taxon>eudicotyledons</taxon>
        <taxon>Gunneridae</taxon>
        <taxon>Pentapetalae</taxon>
        <taxon>rosids</taxon>
        <taxon>fabids</taxon>
        <taxon>Fabales</taxon>
        <taxon>Fabaceae</taxon>
        <taxon>Papilionoideae</taxon>
        <taxon>50 kb inversion clade</taxon>
        <taxon>dalbergioids sensu lato</taxon>
        <taxon>Dalbergieae</taxon>
        <taxon>Pterocarpus clade</taxon>
        <taxon>Stylosanthes</taxon>
    </lineage>
</organism>
<dbReference type="SUPFAM" id="SSF46689">
    <property type="entry name" value="Homeodomain-like"/>
    <property type="match status" value="1"/>
</dbReference>
<protein>
    <recommendedName>
        <fullName evidence="8">HTH myb-type domain-containing protein</fullName>
    </recommendedName>
</protein>
<dbReference type="Gene3D" id="1.10.10.60">
    <property type="entry name" value="Homeodomain-like"/>
    <property type="match status" value="1"/>
</dbReference>
<evidence type="ECO:0000256" key="4">
    <source>
        <dbReference type="ARBA" id="ARBA00023125"/>
    </source>
</evidence>
<feature type="domain" description="HTH myb-type" evidence="8">
    <location>
        <begin position="19"/>
        <end position="61"/>
    </location>
</feature>